<dbReference type="SMART" id="SM00326">
    <property type="entry name" value="SH3"/>
    <property type="match status" value="3"/>
</dbReference>
<dbReference type="EMBL" id="JADBJN010000002">
    <property type="protein sequence ID" value="KAG5678401.1"/>
    <property type="molecule type" value="Genomic_DNA"/>
</dbReference>
<feature type="region of interest" description="Disordered" evidence="6">
    <location>
        <begin position="1656"/>
        <end position="1681"/>
    </location>
</feature>
<comment type="subcellular location">
    <subcellularLocation>
        <location evidence="1">Cell junction</location>
    </subcellularLocation>
</comment>
<dbReference type="InterPro" id="IPR036028">
    <property type="entry name" value="SH3-like_dom_sf"/>
</dbReference>
<evidence type="ECO:0000313" key="10">
    <source>
        <dbReference type="Proteomes" id="UP001107558"/>
    </source>
</evidence>
<protein>
    <submittedName>
        <fullName evidence="9">Uncharacterized protein</fullName>
    </submittedName>
</protein>
<dbReference type="CDD" id="cd11781">
    <property type="entry name" value="SH3_Sorbs_1"/>
    <property type="match status" value="1"/>
</dbReference>
<feature type="region of interest" description="Disordered" evidence="6">
    <location>
        <begin position="1590"/>
        <end position="1627"/>
    </location>
</feature>
<dbReference type="SUPFAM" id="SSF50044">
    <property type="entry name" value="SH3-domain"/>
    <property type="match status" value="3"/>
</dbReference>
<feature type="compositionally biased region" description="Low complexity" evidence="6">
    <location>
        <begin position="792"/>
        <end position="807"/>
    </location>
</feature>
<feature type="domain" description="SoHo" evidence="8">
    <location>
        <begin position="269"/>
        <end position="333"/>
    </location>
</feature>
<dbReference type="Pfam" id="PF00018">
    <property type="entry name" value="SH3_1"/>
    <property type="match status" value="1"/>
</dbReference>
<dbReference type="InterPro" id="IPR001452">
    <property type="entry name" value="SH3_domain"/>
</dbReference>
<dbReference type="PROSITE" id="PS50002">
    <property type="entry name" value="SH3"/>
    <property type="match status" value="3"/>
</dbReference>
<dbReference type="CDD" id="cd11782">
    <property type="entry name" value="SH3_Sorbs_2"/>
    <property type="match status" value="1"/>
</dbReference>
<dbReference type="Proteomes" id="UP001107558">
    <property type="component" value="Chromosome 2"/>
</dbReference>
<comment type="caution">
    <text evidence="9">The sequence shown here is derived from an EMBL/GenBank/DDBJ whole genome shotgun (WGS) entry which is preliminary data.</text>
</comment>
<dbReference type="InterPro" id="IPR050384">
    <property type="entry name" value="Endophilin_SH3RF"/>
</dbReference>
<sequence>MQNKFIAEQQQLKQMKPLCPKKPKKLSEKWLKQETFQNKNDTDLLREIDDSLDGNAKGFLLKKASTMIEAPPNPLPYRIAPKFKATFPTGIWSEQNRSEDSLEKKLDSPPPPVWSPKSAPASPTVERKFRPVPFESPTLQRKKHPSIESPSPPPWNQPDYQDKPYQPSIIKSSSLSTISAPRIKQPNHIVFKKARADQFNEKFDKGITLSPKDKSVTFKTASLKPSKSNELVYSIKQNSETKDSNNNNNNNFIKTQEITTTRKMTTQQQQSPKKVDGVGPISKEGIPLSLRSEVTDESREQWYKKMYNTIHKAKDDENYVTVKYKTRRGIPYKSNGYASEPDANYDSDYVIKYSSGSNNLDRQRTLSASNQSEERYGSIEQPVKPNACQYKNQPGRIENYTPGKSSVSDKEAKQWWDDIMEIFDGHLEQQKLASNYTQGNLSRALKDQGYQSDSTLVFKKKSDVEQLSPVQQKIAYKSFQHGGEVPLHGFRKQAPEKPKDECEDAEQANLDGVQSQKKIPRDERAIINSEIICYPITNITRPLDMFGPFPKSVKSFVPVVPPQPPNRKSSRTNSTLKIVTHWNKSPRSKSSAKHDSMNVKFTTSSNSKKSTELNRSRSAGPSFISTFVSARNSEEKNSMAKRICYRASSSSPIGRKLIHERKASQSPVAFGRGISKERAFAVEKKKVEEKLAKISKDLHVSTRILRNPQLRSPNEVKQAVQNTIRPIAFVKDPKLASLMVKKSLEGQRSYQQSKKSEQKSLKVTVAISTRGREILRTSETVPRNLRQPSNVSTLSSKSSSLTKSAASDNTIKNKLKVKSKGSNVMSSTNSLARTNSTYSIDSSNSKKKTPTDLKIVKNAPITITSQKLKKPAALEKKKIEKRAKTFQDSTLDDNRKAVEGADETLINSNENLMRQESFFQNLFLRDNIRKYGAPINPSSSVLEKARIWNALASYKSEPSLRQSAGGNYLHQSRPVSHSKFREFEKRNESEECYAIFNRPINEGERLSTRGGFVMEQIYKYDSLYQLSDEDEFGNSNRGRSLDFSYSYHERSNSEPPNKTTVMTELVRPYSPLIIYGRNKSVETEKRQRTSRSPSCRRIQSVKTNKLLELSSYQKEIVRAQSVGRTDRVKEKLFEKSINEADDNSMYRSRSLNILNYERHLPICGHKKNERFRDLKEFYSCLERIGQLECATSNSDLPPRRRNEEIIDYDLWQKVREYEKNERELNILVKKLRAEQRDKDFLFQPHTADEVRWRPNVDLGLMTKDKSVENLKEIFQQENNDDVDYGEKIEPSEAKKQKKKKKEKGIFDSTKDNYKPLWRASSVLDLATSMIQKYNKSKKNTAGTTSKPENDKQEKNLGLSRKLLSTLSKDQLKKIKSQLTEIYSSSNENKSGGETVTNIESYVVTVPASSSNVQSDKSFLTVRSHSELTKDQVQEPSVDITTLKNVFESKSPPVVLPSVAISETVKRSISQSLSQELKDKFTSKKQKNPDIERVKKIESSPIKTLPTPKKDISFSFHEAPPAVTKYLADSLPTAAKKLAQPANETESISSETSNRTVIFRDCGTSMDDVQNKIKYFEEIEKDKEKVETTIYHARDDSSPDEEEDAKNKESAVSTTVASKEEKVATTAAIPPRKTLSQSFTDLKDLFGERPLLKSNTTLRSSNENIGESRSLLMKRSRSTSPDSERCYKSLIEFGDVEKLKMKFENYSMTSADDESSCHYIFSDSELNKASSVKQKTRIRGHEYGNVSHITHKYEMQSKRARSRTRRASPILKHSLRKDDILMPHINVISKTASLKDRQKISISNKDSLNKIEPIASSTGEVVAKIKHKFETLDSNLSLMGKMYTSVPDFRELNEISPHLSHLPYCGDFTTHQYPRPEDNNRSINSPDKRVSGIKPLRKRPSSVSPITNRKDHITNVTKQLREIFSDDQSDTRSRNRYLPDRQLADEYLWQKKHIKSSSSSVSFKDIDTFTHSPTTPPLVPIKHNYNLSGYFSDSQKKYVENDVNIHYKVPVRYEFKHAIPDDELARQQAEHMKKVYQEERRRKYLQELQDMSNRRHTDNFTPSQKSPIALNRYDDFACEPPSKSPVNLPGTVARALYSFQGQSNRELSFKKGDIIYIRRQIDKNWYEGEHNAMIGLLPVQYVDIISNDGIRPPIRKPTEGQARAKYNFVAQSDIELSLNKGELVSLTRRVDANWFEGRIGARKGIFPVSYVDVLTDIGSEDLENNLVTTTTTTVTKSFIPSTPSPISFSPNSDIVRETKTIRKTEVLHVDTANEPITYRAMYNYRPVNSDELELREGDLIYVLEQCDDGWFVGTNSRNGFFGTFPGNYVKRVY</sequence>
<evidence type="ECO:0000256" key="5">
    <source>
        <dbReference type="PROSITE-ProRule" id="PRU00192"/>
    </source>
</evidence>
<evidence type="ECO:0000313" key="9">
    <source>
        <dbReference type="EMBL" id="KAG5678401.1"/>
    </source>
</evidence>
<dbReference type="CDD" id="cd11780">
    <property type="entry name" value="SH3_Sorbs_3"/>
    <property type="match status" value="1"/>
</dbReference>
<feature type="domain" description="SH3" evidence="7">
    <location>
        <begin position="2087"/>
        <end position="2146"/>
    </location>
</feature>
<evidence type="ECO:0000256" key="1">
    <source>
        <dbReference type="ARBA" id="ARBA00004282"/>
    </source>
</evidence>
<feature type="region of interest" description="Disordered" evidence="6">
    <location>
        <begin position="261"/>
        <end position="284"/>
    </location>
</feature>
<feature type="compositionally biased region" description="Polar residues" evidence="6">
    <location>
        <begin position="1335"/>
        <end position="1346"/>
    </location>
</feature>
<feature type="region of interest" description="Disordered" evidence="6">
    <location>
        <begin position="1281"/>
        <end position="1304"/>
    </location>
</feature>
<proteinExistence type="predicted"/>
<evidence type="ECO:0000259" key="7">
    <source>
        <dbReference type="PROSITE" id="PS50002"/>
    </source>
</evidence>
<organism evidence="9 10">
    <name type="scientific">Polypedilum vanderplanki</name>
    <name type="common">Sleeping chironomid midge</name>
    <dbReference type="NCBI Taxonomy" id="319348"/>
    <lineage>
        <taxon>Eukaryota</taxon>
        <taxon>Metazoa</taxon>
        <taxon>Ecdysozoa</taxon>
        <taxon>Arthropoda</taxon>
        <taxon>Hexapoda</taxon>
        <taxon>Insecta</taxon>
        <taxon>Pterygota</taxon>
        <taxon>Neoptera</taxon>
        <taxon>Endopterygota</taxon>
        <taxon>Diptera</taxon>
        <taxon>Nematocera</taxon>
        <taxon>Chironomoidea</taxon>
        <taxon>Chironomidae</taxon>
        <taxon>Chironominae</taxon>
        <taxon>Polypedilum</taxon>
        <taxon>Polypedilum</taxon>
    </lineage>
</organism>
<evidence type="ECO:0000256" key="4">
    <source>
        <dbReference type="ARBA" id="ARBA00022949"/>
    </source>
</evidence>
<dbReference type="GO" id="GO:0070161">
    <property type="term" value="C:anchoring junction"/>
    <property type="evidence" value="ECO:0007669"/>
    <property type="project" value="UniProtKB-SubCell"/>
</dbReference>
<feature type="domain" description="SH3" evidence="7">
    <location>
        <begin position="2272"/>
        <end position="2332"/>
    </location>
</feature>
<dbReference type="OrthoDB" id="19092at2759"/>
<dbReference type="FunFam" id="2.30.30.40:FF:000001">
    <property type="entry name" value="Sorbin and SH3 domain-containing protein 1 isoform 2"/>
    <property type="match status" value="1"/>
</dbReference>
<feature type="compositionally biased region" description="Polar residues" evidence="6">
    <location>
        <begin position="1656"/>
        <end position="1666"/>
    </location>
</feature>
<keyword evidence="4" id="KW-0965">Cell junction</keyword>
<feature type="region of interest" description="Disordered" evidence="6">
    <location>
        <begin position="784"/>
        <end position="807"/>
    </location>
</feature>
<feature type="compositionally biased region" description="Low complexity" evidence="6">
    <location>
        <begin position="261"/>
        <end position="270"/>
    </location>
</feature>
<dbReference type="PROSITE" id="PS50831">
    <property type="entry name" value="SOHO"/>
    <property type="match status" value="1"/>
</dbReference>
<evidence type="ECO:0000256" key="3">
    <source>
        <dbReference type="ARBA" id="ARBA00022737"/>
    </source>
</evidence>
<accession>A0A9J6C8L8</accession>
<feature type="compositionally biased region" description="Basic and acidic residues" evidence="6">
    <location>
        <begin position="1284"/>
        <end position="1294"/>
    </location>
</feature>
<feature type="region of interest" description="Disordered" evidence="6">
    <location>
        <begin position="1335"/>
        <end position="1358"/>
    </location>
</feature>
<feature type="compositionally biased region" description="Basic and acidic residues" evidence="6">
    <location>
        <begin position="96"/>
        <end position="107"/>
    </location>
</feature>
<feature type="region of interest" description="Disordered" evidence="6">
    <location>
        <begin position="1869"/>
        <end position="1907"/>
    </location>
</feature>
<keyword evidence="10" id="KW-1185">Reference proteome</keyword>
<keyword evidence="3" id="KW-0677">Repeat</keyword>
<feature type="region of interest" description="Disordered" evidence="6">
    <location>
        <begin position="94"/>
        <end position="167"/>
    </location>
</feature>
<feature type="domain" description="SH3" evidence="7">
    <location>
        <begin position="2156"/>
        <end position="2215"/>
    </location>
</feature>
<keyword evidence="2 5" id="KW-0728">SH3 domain</keyword>
<dbReference type="PANTHER" id="PTHR14167">
    <property type="entry name" value="SH3 DOMAIN-CONTAINING"/>
    <property type="match status" value="1"/>
</dbReference>
<name>A0A9J6C8L8_POLVA</name>
<evidence type="ECO:0000256" key="6">
    <source>
        <dbReference type="SAM" id="MobiDB-lite"/>
    </source>
</evidence>
<dbReference type="Pfam" id="PF14604">
    <property type="entry name" value="SH3_9"/>
    <property type="match status" value="2"/>
</dbReference>
<reference evidence="9" key="1">
    <citation type="submission" date="2021-03" db="EMBL/GenBank/DDBJ databases">
        <title>Chromosome level genome of the anhydrobiotic midge Polypedilum vanderplanki.</title>
        <authorList>
            <person name="Yoshida Y."/>
            <person name="Kikawada T."/>
            <person name="Gusev O."/>
        </authorList>
    </citation>
    <scope>NUCLEOTIDE SEQUENCE</scope>
    <source>
        <strain evidence="9">NIAS01</strain>
        <tissue evidence="9">Whole body or cell culture</tissue>
    </source>
</reference>
<evidence type="ECO:0000256" key="2">
    <source>
        <dbReference type="ARBA" id="ARBA00022443"/>
    </source>
</evidence>
<feature type="region of interest" description="Disordered" evidence="6">
    <location>
        <begin position="582"/>
        <end position="618"/>
    </location>
</feature>
<dbReference type="Gene3D" id="2.30.30.40">
    <property type="entry name" value="SH3 Domains"/>
    <property type="match status" value="3"/>
</dbReference>
<gene>
    <name evidence="9" type="ORF">PVAND_008077</name>
</gene>
<dbReference type="InterPro" id="IPR003127">
    <property type="entry name" value="SoHo_dom"/>
</dbReference>
<evidence type="ECO:0000259" key="8">
    <source>
        <dbReference type="PROSITE" id="PS50831"/>
    </source>
</evidence>
<dbReference type="SMART" id="SM00459">
    <property type="entry name" value="Sorb"/>
    <property type="match status" value="1"/>
</dbReference>
<dbReference type="PANTHER" id="PTHR14167:SF116">
    <property type="entry name" value="CAP, ISOFORM AC"/>
    <property type="match status" value="1"/>
</dbReference>
<feature type="compositionally biased region" description="Basic and acidic residues" evidence="6">
    <location>
        <begin position="1873"/>
        <end position="1889"/>
    </location>
</feature>